<dbReference type="PANTHER" id="PTHR47691:SF3">
    <property type="entry name" value="HTH-TYPE TRANSCRIPTIONAL REGULATOR RV0890C-RELATED"/>
    <property type="match status" value="1"/>
</dbReference>
<dbReference type="SUPFAM" id="SSF47413">
    <property type="entry name" value="lambda repressor-like DNA-binding domains"/>
    <property type="match status" value="1"/>
</dbReference>
<dbReference type="RefSeq" id="WP_203374654.1">
    <property type="nucleotide sequence ID" value="NZ_JAENHP010000001.1"/>
</dbReference>
<evidence type="ECO:0000313" key="2">
    <source>
        <dbReference type="EMBL" id="MBM2614791.1"/>
    </source>
</evidence>
<dbReference type="InterPro" id="IPR010982">
    <property type="entry name" value="Lambda_DNA-bd_dom_sf"/>
</dbReference>
<dbReference type="Proteomes" id="UP000632138">
    <property type="component" value="Unassembled WGS sequence"/>
</dbReference>
<gene>
    <name evidence="2" type="ORF">JIG36_04375</name>
</gene>
<dbReference type="PANTHER" id="PTHR47691">
    <property type="entry name" value="REGULATOR-RELATED"/>
    <property type="match status" value="1"/>
</dbReference>
<evidence type="ECO:0000259" key="1">
    <source>
        <dbReference type="PROSITE" id="PS50943"/>
    </source>
</evidence>
<accession>A0ABS2A4M8</accession>
<dbReference type="EMBL" id="JAENHP010000001">
    <property type="protein sequence ID" value="MBM2614791.1"/>
    <property type="molecule type" value="Genomic_DNA"/>
</dbReference>
<sequence>MTLSYPIDTWFPATSPVGDRLRRLRTRAGLTQEQLSARAGIAPRTIQKLEAGQVAVPRVSTLARLAEALPVDDGPAPAQLPRAGAVFAGRAAEQDLLDCWIGAPDGAPVVVVGPAGAGKSALVLRWAHTARHDFADGQLYADLHGFDPHGPPLPPTAVLAGFLGALGVPPEAVPPGEEERSARFRSLVADRRLLVVLDNAAGARQIRPLLPGSAACAVVVSSRHRLDDLVVHEGARRLTLGGLSRAEGREVLARLAGPERAREAEHVLDACGGLPFAISRAGAHLSGGPRWTTSMGAALDGSWRALSGPAAALLARLARRPEPVVEVRSPDGPERAALDELCALHLIAETAPDRYTFHPFVREHARSAGEMRGADVF</sequence>
<dbReference type="InterPro" id="IPR001387">
    <property type="entry name" value="Cro/C1-type_HTH"/>
</dbReference>
<dbReference type="Pfam" id="PF13560">
    <property type="entry name" value="HTH_31"/>
    <property type="match status" value="1"/>
</dbReference>
<dbReference type="CDD" id="cd00093">
    <property type="entry name" value="HTH_XRE"/>
    <property type="match status" value="1"/>
</dbReference>
<dbReference type="PRINTS" id="PR00364">
    <property type="entry name" value="DISEASERSIST"/>
</dbReference>
<dbReference type="Gene3D" id="3.40.50.300">
    <property type="entry name" value="P-loop containing nucleotide triphosphate hydrolases"/>
    <property type="match status" value="1"/>
</dbReference>
<dbReference type="PROSITE" id="PS50943">
    <property type="entry name" value="HTH_CROC1"/>
    <property type="match status" value="1"/>
</dbReference>
<dbReference type="SMART" id="SM00530">
    <property type="entry name" value="HTH_XRE"/>
    <property type="match status" value="1"/>
</dbReference>
<dbReference type="InterPro" id="IPR027417">
    <property type="entry name" value="P-loop_NTPase"/>
</dbReference>
<dbReference type="SUPFAM" id="SSF52540">
    <property type="entry name" value="P-loop containing nucleoside triphosphate hydrolases"/>
    <property type="match status" value="1"/>
</dbReference>
<name>A0ABS2A4M8_9ACTN</name>
<protein>
    <submittedName>
        <fullName evidence="2">Helix-turn-helix domain-containing protein</fullName>
    </submittedName>
</protein>
<comment type="caution">
    <text evidence="2">The sequence shown here is derived from an EMBL/GenBank/DDBJ whole genome shotgun (WGS) entry which is preliminary data.</text>
</comment>
<dbReference type="Gene3D" id="1.10.260.40">
    <property type="entry name" value="lambda repressor-like DNA-binding domains"/>
    <property type="match status" value="1"/>
</dbReference>
<proteinExistence type="predicted"/>
<reference evidence="2 3" key="1">
    <citation type="submission" date="2021-01" db="EMBL/GenBank/DDBJ databases">
        <title>Actinoplanes sp. nov. LDG1-06 isolated from lichen.</title>
        <authorList>
            <person name="Saeng-In P."/>
            <person name="Phongsopitanun W."/>
            <person name="Kanchanasin P."/>
            <person name="Yuki M."/>
            <person name="Kudo T."/>
            <person name="Ohkuma M."/>
            <person name="Tanasupawat S."/>
        </authorList>
    </citation>
    <scope>NUCLEOTIDE SEQUENCE [LARGE SCALE GENOMIC DNA]</scope>
    <source>
        <strain evidence="2 3">LDG1-06</strain>
    </source>
</reference>
<evidence type="ECO:0000313" key="3">
    <source>
        <dbReference type="Proteomes" id="UP000632138"/>
    </source>
</evidence>
<organism evidence="2 3">
    <name type="scientific">Paractinoplanes ovalisporus</name>
    <dbReference type="NCBI Taxonomy" id="2810368"/>
    <lineage>
        <taxon>Bacteria</taxon>
        <taxon>Bacillati</taxon>
        <taxon>Actinomycetota</taxon>
        <taxon>Actinomycetes</taxon>
        <taxon>Micromonosporales</taxon>
        <taxon>Micromonosporaceae</taxon>
        <taxon>Paractinoplanes</taxon>
    </lineage>
</organism>
<keyword evidence="3" id="KW-1185">Reference proteome</keyword>
<feature type="domain" description="HTH cro/C1-type" evidence="1">
    <location>
        <begin position="21"/>
        <end position="76"/>
    </location>
</feature>